<dbReference type="InterPro" id="IPR051275">
    <property type="entry name" value="Cell_adhesion_signaling"/>
</dbReference>
<dbReference type="PANTHER" id="PTHR11640">
    <property type="entry name" value="NEPHRIN"/>
    <property type="match status" value="1"/>
</dbReference>
<dbReference type="GO" id="GO:0098609">
    <property type="term" value="P:cell-cell adhesion"/>
    <property type="evidence" value="ECO:0007669"/>
    <property type="project" value="TreeGrafter"/>
</dbReference>
<sequence length="1328" mass="145427">MSRPSNMAIHQLTHLLLVPIALLLTWVRQGSCLPQSFRVTPSDVSAVAGSDILLNCEVNNQQGKAQWTKDGFALGFDRTITGFSRLQMEGDEAAGIHNLKISNVTLADDAEYQCQVTPFAGVMPIRHAAKLTVLLTPMSIELVNHASGSTITQKMGEPLTLECLIKDAKPRADVIWKRGTEVIQRDASSDETVTSDIEGRSSVKSKYTFNPSHQDNGRTYSCHAKHPALDQTGEDLAATVVIDVHYEPGAPEISGYTEGEIVRAGDKKTLTCKARGGNPLPEVFWYKNGEQIDKSFNKYQNYAINQYDFDVDASDNLANYECHVMNVMTAQPKKAHIQLRVQFAPSKVTVTAPDSATVGDVITVSCLAENSNPPADVNIVINGHTPQGTNARTLKVENGGWNTLTNLSSYEVRPMDTDLTVNCYALNQALGSTKIDTKVINILREPSAPVILDYRQHDSDGNEIALRKGNRLRLTCVSTGGNPLAELKWFKGEDEVTANYRTEDDSKTAISELDIMLEESDNEAEYRCEASNSATAKPLINSTRLQVTFPPARVEVEVLGGGPVKFGSPAVLVCKSSSSNPPAEVSWWRDGFEVEGGDAQVETGVFGGTTTKYSLSVDVAADDNGAVYTCRADNSFGPSTHDALTLSVLYKPEWTDDAKDKLEVDEGESVFINVSAKGNPDSISYMWWHKGTVVMKGSSLNISSINKELTGTYKVVAENSEGSVEKNITISVKYGPTIMHISSTQNVSEGGSITLECHVDASPKPEIEWVREGYEFKAKPVMHPDKNILYLEIKNASNIDTGVFECRAKNGVGTGSARNTSVIVRHAPVIDKTARYQKAAAEKGGTARLVCRASASPYVAFTWYTKENTPIEKAIYSRFDLRYLVEETRLVDGLTMYESILVIKNVTGSDYGFFDCQARNPLGAERTAVHLDGTSQPDTPLDLKVVNVTHDTAFLIWTPGFDGGLLQRYRIRYHVTDNQRYQYSDVYPENATNFAVDGLSLATTYNFNILAYNAKGESPYSEGTVKATTHSSAPPTELPSSVPSSPVTSLLVVIITLVGAALLVLNCALIACFVRRRAHKRMAKASSEKGSSKSTTIEMYAPSSYTGTVTGETLSSISEKSRESYANEDSADEYDMETARVTAASTYLIEQLEPPPQYATRAPPHILPPPPQHNDLNQDDPYEIRRNQYNTALDRGYGTLGRRNTNPDHYNITADGSYPLGNRYTGYQTTTMTNQIPLTSHTHTHTHDNGSLQRNRPSKLHFPKDYIRNGSMNIPVSTSTLSGGQFGSKPNSPTRTVPPLAPMLSTFAPDITQPMNPTLPLEQRGHLV</sequence>
<dbReference type="SMART" id="SM00060">
    <property type="entry name" value="FN3"/>
    <property type="match status" value="1"/>
</dbReference>
<comment type="subcellular location">
    <subcellularLocation>
        <location evidence="1">Membrane</location>
        <topology evidence="1">Single-pass type I membrane protein</topology>
    </subcellularLocation>
</comment>
<dbReference type="Pfam" id="PF00047">
    <property type="entry name" value="ig"/>
    <property type="match status" value="1"/>
</dbReference>
<evidence type="ECO:0000256" key="9">
    <source>
        <dbReference type="SAM" id="SignalP"/>
    </source>
</evidence>
<dbReference type="GO" id="GO:0005886">
    <property type="term" value="C:plasma membrane"/>
    <property type="evidence" value="ECO:0007669"/>
    <property type="project" value="TreeGrafter"/>
</dbReference>
<dbReference type="InterPro" id="IPR013098">
    <property type="entry name" value="Ig_I-set"/>
</dbReference>
<evidence type="ECO:0000259" key="10">
    <source>
        <dbReference type="PROSITE" id="PS50835"/>
    </source>
</evidence>
<dbReference type="CDD" id="cd00063">
    <property type="entry name" value="FN3"/>
    <property type="match status" value="1"/>
</dbReference>
<dbReference type="InterPro" id="IPR007110">
    <property type="entry name" value="Ig-like_dom"/>
</dbReference>
<feature type="domain" description="Ig-like" evidence="10">
    <location>
        <begin position="551"/>
        <end position="647"/>
    </location>
</feature>
<feature type="signal peptide" evidence="9">
    <location>
        <begin position="1"/>
        <end position="32"/>
    </location>
</feature>
<dbReference type="InterPro" id="IPR003599">
    <property type="entry name" value="Ig_sub"/>
</dbReference>
<feature type="region of interest" description="Disordered" evidence="7">
    <location>
        <begin position="1108"/>
        <end position="1134"/>
    </location>
</feature>
<dbReference type="Pfam" id="PF00041">
    <property type="entry name" value="fn3"/>
    <property type="match status" value="1"/>
</dbReference>
<dbReference type="Pfam" id="PF08205">
    <property type="entry name" value="C2-set_2"/>
    <property type="match status" value="1"/>
</dbReference>
<feature type="compositionally biased region" description="Low complexity" evidence="7">
    <location>
        <begin position="1034"/>
        <end position="1044"/>
    </location>
</feature>
<evidence type="ECO:0000256" key="3">
    <source>
        <dbReference type="ARBA" id="ARBA00023136"/>
    </source>
</evidence>
<keyword evidence="5" id="KW-0325">Glycoprotein</keyword>
<feature type="domain" description="Ig-like" evidence="10">
    <location>
        <begin position="652"/>
        <end position="731"/>
    </location>
</feature>
<evidence type="ECO:0000256" key="2">
    <source>
        <dbReference type="ARBA" id="ARBA00022737"/>
    </source>
</evidence>
<dbReference type="GO" id="GO:0005911">
    <property type="term" value="C:cell-cell junction"/>
    <property type="evidence" value="ECO:0007669"/>
    <property type="project" value="TreeGrafter"/>
</dbReference>
<evidence type="ECO:0000313" key="12">
    <source>
        <dbReference type="EMBL" id="CAL4122494.1"/>
    </source>
</evidence>
<evidence type="ECO:0000256" key="8">
    <source>
        <dbReference type="SAM" id="Phobius"/>
    </source>
</evidence>
<evidence type="ECO:0000256" key="7">
    <source>
        <dbReference type="SAM" id="MobiDB-lite"/>
    </source>
</evidence>
<keyword evidence="4" id="KW-1015">Disulfide bond</keyword>
<gene>
    <name evidence="12" type="ORF">MNOR_LOCUS23216</name>
</gene>
<comment type="caution">
    <text evidence="12">The sequence shown here is derived from an EMBL/GenBank/DDBJ whole genome shotgun (WGS) entry which is preliminary data.</text>
</comment>
<keyword evidence="13" id="KW-1185">Reference proteome</keyword>
<feature type="domain" description="Ig-like" evidence="10">
    <location>
        <begin position="251"/>
        <end position="338"/>
    </location>
</feature>
<accession>A0AAV2REZ4</accession>
<dbReference type="SUPFAM" id="SSF48726">
    <property type="entry name" value="Immunoglobulin"/>
    <property type="match status" value="9"/>
</dbReference>
<dbReference type="Gene3D" id="2.60.40.10">
    <property type="entry name" value="Immunoglobulins"/>
    <property type="match status" value="10"/>
</dbReference>
<dbReference type="SUPFAM" id="SSF49265">
    <property type="entry name" value="Fibronectin type III"/>
    <property type="match status" value="1"/>
</dbReference>
<keyword evidence="9" id="KW-0732">Signal</keyword>
<evidence type="ECO:0008006" key="14">
    <source>
        <dbReference type="Google" id="ProtNLM"/>
    </source>
</evidence>
<dbReference type="InterPro" id="IPR003961">
    <property type="entry name" value="FN3_dom"/>
</dbReference>
<reference evidence="12 13" key="1">
    <citation type="submission" date="2024-05" db="EMBL/GenBank/DDBJ databases">
        <authorList>
            <person name="Wallberg A."/>
        </authorList>
    </citation>
    <scope>NUCLEOTIDE SEQUENCE [LARGE SCALE GENOMIC DNA]</scope>
</reference>
<dbReference type="InterPro" id="IPR013151">
    <property type="entry name" value="Immunoglobulin_dom"/>
</dbReference>
<proteinExistence type="predicted"/>
<evidence type="ECO:0000256" key="4">
    <source>
        <dbReference type="ARBA" id="ARBA00023157"/>
    </source>
</evidence>
<feature type="domain" description="Ig-like" evidence="10">
    <location>
        <begin position="34"/>
        <end position="132"/>
    </location>
</feature>
<keyword evidence="3 8" id="KW-0472">Membrane</keyword>
<dbReference type="PROSITE" id="PS50835">
    <property type="entry name" value="IG_LIKE"/>
    <property type="match status" value="8"/>
</dbReference>
<dbReference type="SMART" id="SM00408">
    <property type="entry name" value="IGc2"/>
    <property type="match status" value="8"/>
</dbReference>
<dbReference type="InterPro" id="IPR036116">
    <property type="entry name" value="FN3_sf"/>
</dbReference>
<name>A0AAV2REZ4_MEGNR</name>
<feature type="compositionally biased region" description="Polar residues" evidence="7">
    <location>
        <begin position="1108"/>
        <end position="1118"/>
    </location>
</feature>
<organism evidence="12 13">
    <name type="scientific">Meganyctiphanes norvegica</name>
    <name type="common">Northern krill</name>
    <name type="synonym">Thysanopoda norvegica</name>
    <dbReference type="NCBI Taxonomy" id="48144"/>
    <lineage>
        <taxon>Eukaryota</taxon>
        <taxon>Metazoa</taxon>
        <taxon>Ecdysozoa</taxon>
        <taxon>Arthropoda</taxon>
        <taxon>Crustacea</taxon>
        <taxon>Multicrustacea</taxon>
        <taxon>Malacostraca</taxon>
        <taxon>Eumalacostraca</taxon>
        <taxon>Eucarida</taxon>
        <taxon>Euphausiacea</taxon>
        <taxon>Euphausiidae</taxon>
        <taxon>Meganyctiphanes</taxon>
    </lineage>
</organism>
<protein>
    <recommendedName>
        <fullName evidence="14">Nephrin</fullName>
    </recommendedName>
</protein>
<feature type="domain" description="Ig-like" evidence="10">
    <location>
        <begin position="828"/>
        <end position="932"/>
    </location>
</feature>
<dbReference type="PANTHER" id="PTHR11640:SF136">
    <property type="entry name" value="NEPHRIN"/>
    <property type="match status" value="1"/>
</dbReference>
<dbReference type="PROSITE" id="PS00290">
    <property type="entry name" value="IG_MHC"/>
    <property type="match status" value="1"/>
</dbReference>
<dbReference type="Pfam" id="PF07679">
    <property type="entry name" value="I-set"/>
    <property type="match status" value="3"/>
</dbReference>
<dbReference type="PROSITE" id="PS50853">
    <property type="entry name" value="FN3"/>
    <property type="match status" value="1"/>
</dbReference>
<dbReference type="Pfam" id="PF13927">
    <property type="entry name" value="Ig_3"/>
    <property type="match status" value="3"/>
</dbReference>
<feature type="chain" id="PRO_5043920808" description="Nephrin" evidence="9">
    <location>
        <begin position="33"/>
        <end position="1328"/>
    </location>
</feature>
<feature type="transmembrane region" description="Helical" evidence="8">
    <location>
        <begin position="1050"/>
        <end position="1074"/>
    </location>
</feature>
<evidence type="ECO:0000259" key="11">
    <source>
        <dbReference type="PROSITE" id="PS50853"/>
    </source>
</evidence>
<evidence type="ECO:0000256" key="1">
    <source>
        <dbReference type="ARBA" id="ARBA00004479"/>
    </source>
</evidence>
<feature type="domain" description="Fibronectin type-III" evidence="11">
    <location>
        <begin position="939"/>
        <end position="1032"/>
    </location>
</feature>
<dbReference type="InterPro" id="IPR003598">
    <property type="entry name" value="Ig_sub2"/>
</dbReference>
<keyword evidence="6" id="KW-0393">Immunoglobulin domain</keyword>
<feature type="domain" description="Ig-like" evidence="10">
    <location>
        <begin position="736"/>
        <end position="823"/>
    </location>
</feature>
<keyword evidence="8" id="KW-1133">Transmembrane helix</keyword>
<evidence type="ECO:0000256" key="5">
    <source>
        <dbReference type="ARBA" id="ARBA00023180"/>
    </source>
</evidence>
<dbReference type="InterPro" id="IPR003006">
    <property type="entry name" value="Ig/MHC_CS"/>
</dbReference>
<dbReference type="InterPro" id="IPR036179">
    <property type="entry name" value="Ig-like_dom_sf"/>
</dbReference>
<feature type="region of interest" description="Disordered" evidence="7">
    <location>
        <begin position="1021"/>
        <end position="1044"/>
    </location>
</feature>
<dbReference type="InterPro" id="IPR013162">
    <property type="entry name" value="CD80_C2-set"/>
</dbReference>
<feature type="domain" description="Ig-like" evidence="10">
    <location>
        <begin position="449"/>
        <end position="546"/>
    </location>
</feature>
<dbReference type="EMBL" id="CAXKWB010020264">
    <property type="protein sequence ID" value="CAL4122494.1"/>
    <property type="molecule type" value="Genomic_DNA"/>
</dbReference>
<feature type="region of interest" description="Disordered" evidence="7">
    <location>
        <begin position="1308"/>
        <end position="1328"/>
    </location>
</feature>
<dbReference type="SMART" id="SM00409">
    <property type="entry name" value="IG"/>
    <property type="match status" value="8"/>
</dbReference>
<dbReference type="GO" id="GO:0009653">
    <property type="term" value="P:anatomical structure morphogenesis"/>
    <property type="evidence" value="ECO:0007669"/>
    <property type="project" value="UniProtKB-ARBA"/>
</dbReference>
<dbReference type="Proteomes" id="UP001497623">
    <property type="component" value="Unassembled WGS sequence"/>
</dbReference>
<keyword evidence="8" id="KW-0812">Transmembrane</keyword>
<dbReference type="FunFam" id="2.60.40.10:FF:000032">
    <property type="entry name" value="palladin isoform X1"/>
    <property type="match status" value="1"/>
</dbReference>
<dbReference type="GO" id="GO:0050839">
    <property type="term" value="F:cell adhesion molecule binding"/>
    <property type="evidence" value="ECO:0007669"/>
    <property type="project" value="TreeGrafter"/>
</dbReference>
<dbReference type="GO" id="GO:0030154">
    <property type="term" value="P:cell differentiation"/>
    <property type="evidence" value="ECO:0007669"/>
    <property type="project" value="UniProtKB-ARBA"/>
</dbReference>
<keyword evidence="2" id="KW-0677">Repeat</keyword>
<feature type="domain" description="Ig-like" evidence="10">
    <location>
        <begin position="137"/>
        <end position="241"/>
    </location>
</feature>
<feature type="region of interest" description="Disordered" evidence="7">
    <location>
        <begin position="1195"/>
        <end position="1214"/>
    </location>
</feature>
<dbReference type="InterPro" id="IPR013783">
    <property type="entry name" value="Ig-like_fold"/>
</dbReference>
<evidence type="ECO:0000256" key="6">
    <source>
        <dbReference type="ARBA" id="ARBA00023319"/>
    </source>
</evidence>
<evidence type="ECO:0000313" key="13">
    <source>
        <dbReference type="Proteomes" id="UP001497623"/>
    </source>
</evidence>